<dbReference type="SUPFAM" id="SSF46689">
    <property type="entry name" value="Homeodomain-like"/>
    <property type="match status" value="1"/>
</dbReference>
<feature type="compositionally biased region" description="Basic and acidic residues" evidence="1">
    <location>
        <begin position="107"/>
        <end position="119"/>
    </location>
</feature>
<accession>A0A9P6Y0L6</accession>
<feature type="compositionally biased region" description="Polar residues" evidence="1">
    <location>
        <begin position="34"/>
        <end position="46"/>
    </location>
</feature>
<evidence type="ECO:0000313" key="4">
    <source>
        <dbReference type="Proteomes" id="UP000717996"/>
    </source>
</evidence>
<dbReference type="PANTHER" id="PTHR46564:SF1">
    <property type="entry name" value="TRANSPOSASE"/>
    <property type="match status" value="1"/>
</dbReference>
<feature type="region of interest" description="Disordered" evidence="1">
    <location>
        <begin position="106"/>
        <end position="129"/>
    </location>
</feature>
<dbReference type="InterPro" id="IPR009057">
    <property type="entry name" value="Homeodomain-like_sf"/>
</dbReference>
<dbReference type="Pfam" id="PF13358">
    <property type="entry name" value="DDE_3"/>
    <property type="match status" value="1"/>
</dbReference>
<feature type="domain" description="Tc1-like transposase DDE" evidence="2">
    <location>
        <begin position="218"/>
        <end position="375"/>
    </location>
</feature>
<dbReference type="GO" id="GO:0003676">
    <property type="term" value="F:nucleic acid binding"/>
    <property type="evidence" value="ECO:0007669"/>
    <property type="project" value="InterPro"/>
</dbReference>
<protein>
    <recommendedName>
        <fullName evidence="2">Tc1-like transposase DDE domain-containing protein</fullName>
    </recommendedName>
</protein>
<dbReference type="EMBL" id="JAANIT010002470">
    <property type="protein sequence ID" value="KAG1536347.1"/>
    <property type="molecule type" value="Genomic_DNA"/>
</dbReference>
<evidence type="ECO:0000313" key="3">
    <source>
        <dbReference type="EMBL" id="KAG1536347.1"/>
    </source>
</evidence>
<dbReference type="NCBIfam" id="NF033545">
    <property type="entry name" value="transpos_IS630"/>
    <property type="match status" value="1"/>
</dbReference>
<feature type="compositionally biased region" description="Polar residues" evidence="1">
    <location>
        <begin position="13"/>
        <end position="23"/>
    </location>
</feature>
<evidence type="ECO:0000256" key="1">
    <source>
        <dbReference type="SAM" id="MobiDB-lite"/>
    </source>
</evidence>
<dbReference type="OrthoDB" id="2217172at2759"/>
<dbReference type="Proteomes" id="UP000717996">
    <property type="component" value="Unassembled WGS sequence"/>
</dbReference>
<dbReference type="AlphaFoldDB" id="A0A9P6Y0L6"/>
<name>A0A9P6Y0L6_RHIOR</name>
<dbReference type="InterPro" id="IPR038717">
    <property type="entry name" value="Tc1-like_DDE_dom"/>
</dbReference>
<comment type="caution">
    <text evidence="3">The sequence shown here is derived from an EMBL/GenBank/DDBJ whole genome shotgun (WGS) entry which is preliminary data.</text>
</comment>
<evidence type="ECO:0000259" key="2">
    <source>
        <dbReference type="Pfam" id="PF13358"/>
    </source>
</evidence>
<dbReference type="Gene3D" id="3.30.420.10">
    <property type="entry name" value="Ribonuclease H-like superfamily/Ribonuclease H"/>
    <property type="match status" value="1"/>
</dbReference>
<gene>
    <name evidence="3" type="ORF">G6F51_011021</name>
</gene>
<reference evidence="3" key="1">
    <citation type="journal article" date="2020" name="Microb. Genom.">
        <title>Genetic diversity of clinical and environmental Mucorales isolates obtained from an investigation of mucormycosis cases among solid organ transplant recipients.</title>
        <authorList>
            <person name="Nguyen M.H."/>
            <person name="Kaul D."/>
            <person name="Muto C."/>
            <person name="Cheng S.J."/>
            <person name="Richter R.A."/>
            <person name="Bruno V.M."/>
            <person name="Liu G."/>
            <person name="Beyhan S."/>
            <person name="Sundermann A.J."/>
            <person name="Mounaud S."/>
            <person name="Pasculle A.W."/>
            <person name="Nierman W.C."/>
            <person name="Driscoll E."/>
            <person name="Cumbie R."/>
            <person name="Clancy C.J."/>
            <person name="Dupont C.L."/>
        </authorList>
    </citation>
    <scope>NUCLEOTIDE SEQUENCE</scope>
    <source>
        <strain evidence="3">GL16</strain>
    </source>
</reference>
<sequence>MNAQFLYEDGQGNIMNEQNTEKTLASDEGEQHSDPINSTEMQSESRPNNEEEGIDARKKLKKRQARSVYTDQEKESFFKLKFEKCLSASAAAKQLGINARTAQRWSQEYDKDPDGVFDNKKRKTERKPALQEEHKRYLQDYIDENPTAVLDEVMDNLTRTFGGPKISKSSVYNFLTTDCSLAINRVPSHRVDSNEIVQQGYEWALKLKQSYVDFLTNCVFINESAFHINMRRSLAWSRKGNSTAVNTPANKAKATTIFGAISASRLIKVTLGMPQLAKEAIIDYQSAESNRGGIVAGHYLNFIKSTLDEMDKHPEMKGYYLVMDNAPVHNLKDIGEYVNSRGYRYVYLPLYPLDINPMELFWTVAKNKIKRSRLTENETISSRIKDACDSLTPDDFQGFVHHSVSCIDKIVEKELNCQ</sequence>
<organism evidence="3 4">
    <name type="scientific">Rhizopus oryzae</name>
    <name type="common">Mucormycosis agent</name>
    <name type="synonym">Rhizopus arrhizus var. delemar</name>
    <dbReference type="NCBI Taxonomy" id="64495"/>
    <lineage>
        <taxon>Eukaryota</taxon>
        <taxon>Fungi</taxon>
        <taxon>Fungi incertae sedis</taxon>
        <taxon>Mucoromycota</taxon>
        <taxon>Mucoromycotina</taxon>
        <taxon>Mucoromycetes</taxon>
        <taxon>Mucorales</taxon>
        <taxon>Mucorineae</taxon>
        <taxon>Rhizopodaceae</taxon>
        <taxon>Rhizopus</taxon>
    </lineage>
</organism>
<dbReference type="InterPro" id="IPR047655">
    <property type="entry name" value="Transpos_IS630-like"/>
</dbReference>
<feature type="region of interest" description="Disordered" evidence="1">
    <location>
        <begin position="1"/>
        <end position="62"/>
    </location>
</feature>
<dbReference type="PANTHER" id="PTHR46564">
    <property type="entry name" value="TRANSPOSASE"/>
    <property type="match status" value="1"/>
</dbReference>
<dbReference type="InterPro" id="IPR036397">
    <property type="entry name" value="RNaseH_sf"/>
</dbReference>
<proteinExistence type="predicted"/>